<keyword evidence="4" id="KW-0547">Nucleotide-binding</keyword>
<keyword evidence="8" id="KW-1133">Transmembrane helix</keyword>
<proteinExistence type="predicted"/>
<dbReference type="PANTHER" id="PTHR43289:SF6">
    <property type="entry name" value="SERINE_THREONINE-PROTEIN KINASE NEKL-3"/>
    <property type="match status" value="1"/>
</dbReference>
<keyword evidence="3" id="KW-0808">Transferase</keyword>
<feature type="transmembrane region" description="Helical" evidence="8">
    <location>
        <begin position="306"/>
        <end position="329"/>
    </location>
</feature>
<feature type="region of interest" description="Disordered" evidence="7">
    <location>
        <begin position="341"/>
        <end position="382"/>
    </location>
</feature>
<dbReference type="Proteomes" id="UP000253805">
    <property type="component" value="Unassembled WGS sequence"/>
</dbReference>
<gene>
    <name evidence="10" type="ORF">C1850_04910</name>
</gene>
<dbReference type="PANTHER" id="PTHR43289">
    <property type="entry name" value="MITOGEN-ACTIVATED PROTEIN KINASE KINASE KINASE 20-RELATED"/>
    <property type="match status" value="1"/>
</dbReference>
<evidence type="ECO:0000256" key="1">
    <source>
        <dbReference type="ARBA" id="ARBA00012513"/>
    </source>
</evidence>
<dbReference type="EMBL" id="PPUT01000009">
    <property type="protein sequence ID" value="RDC45457.1"/>
    <property type="molecule type" value="Genomic_DNA"/>
</dbReference>
<accession>A0A369P2E2</accession>
<evidence type="ECO:0000256" key="3">
    <source>
        <dbReference type="ARBA" id="ARBA00022679"/>
    </source>
</evidence>
<keyword evidence="2 10" id="KW-0723">Serine/threonine-protein kinase</keyword>
<dbReference type="CDD" id="cd14014">
    <property type="entry name" value="STKc_PknB_like"/>
    <property type="match status" value="1"/>
</dbReference>
<dbReference type="GO" id="GO:0005524">
    <property type="term" value="F:ATP binding"/>
    <property type="evidence" value="ECO:0007669"/>
    <property type="project" value="UniProtKB-KW"/>
</dbReference>
<dbReference type="EC" id="2.7.11.1" evidence="1"/>
<dbReference type="InterPro" id="IPR011009">
    <property type="entry name" value="Kinase-like_dom_sf"/>
</dbReference>
<organism evidence="10 11">
    <name type="scientific">Adlercreutzia equolifaciens subsp. celatus</name>
    <dbReference type="NCBI Taxonomy" id="394340"/>
    <lineage>
        <taxon>Bacteria</taxon>
        <taxon>Bacillati</taxon>
        <taxon>Actinomycetota</taxon>
        <taxon>Coriobacteriia</taxon>
        <taxon>Eggerthellales</taxon>
        <taxon>Eggerthellaceae</taxon>
        <taxon>Adlercreutzia</taxon>
    </lineage>
</organism>
<sequence length="582" mass="61403">MAMGPREGRVLHAMSIDDAYEVQRVLSSGSGGRTEVVTIDGFGPYLRKKIPSPLVDRRVWAALSECVGLRLPHVVATYETPDEFVVVCDFVPGDTLYEVVSAQGRLPVSEAVRIALEVCEAVEELHRRGIAHCDISPRNVLLAADGAHLIDLGIARPFGAEPSSETPNLGTHGFAAPEQYGFAPVDERTDVYAAARLLGFMLTGLEPGDAYRVALVDESVVPTPLRAVIERGSAFEPSARFQTIRDFACAVRESAKGAFSHGASQAREPSCEAADTFGAVGDEGDNCCGSAASSGIRVPAKKRRTAFVAASCIAAILIVLAVAIGYAALSDVLAEVGAGRDGGSVHQARDDHASSSDALPVDGEAPEAADRSSSDGLPPAGFSEEEMVFSKEDLVVAESSWRMSNGCISYVVALRNESKDMAVDYPAFNIVGRDSEGKIVSSEEQVLPRLNPGETMYFASIAGTGTVTPHSVDFLPIAPDDYQVHRAQSESAVFRVADVSATTDALGGTVFVGEVTWEGGERDEDAAGDALVMVALRDGAGKLIGGTMALASCPERGVPAGFQTLGEEMPDYASFEAYAYAW</sequence>
<comment type="caution">
    <text evidence="10">The sequence shown here is derived from an EMBL/GenBank/DDBJ whole genome shotgun (WGS) entry which is preliminary data.</text>
</comment>
<feature type="domain" description="Protein kinase" evidence="9">
    <location>
        <begin position="20"/>
        <end position="259"/>
    </location>
</feature>
<dbReference type="Gene3D" id="1.10.510.10">
    <property type="entry name" value="Transferase(Phosphotransferase) domain 1"/>
    <property type="match status" value="1"/>
</dbReference>
<dbReference type="SUPFAM" id="SSF56112">
    <property type="entry name" value="Protein kinase-like (PK-like)"/>
    <property type="match status" value="1"/>
</dbReference>
<evidence type="ECO:0000256" key="2">
    <source>
        <dbReference type="ARBA" id="ARBA00022527"/>
    </source>
</evidence>
<evidence type="ECO:0000259" key="9">
    <source>
        <dbReference type="PROSITE" id="PS50011"/>
    </source>
</evidence>
<keyword evidence="8" id="KW-0812">Transmembrane</keyword>
<evidence type="ECO:0000256" key="7">
    <source>
        <dbReference type="SAM" id="MobiDB-lite"/>
    </source>
</evidence>
<evidence type="ECO:0000256" key="8">
    <source>
        <dbReference type="SAM" id="Phobius"/>
    </source>
</evidence>
<dbReference type="SMART" id="SM00220">
    <property type="entry name" value="S_TKc"/>
    <property type="match status" value="1"/>
</dbReference>
<dbReference type="InterPro" id="IPR000719">
    <property type="entry name" value="Prot_kinase_dom"/>
</dbReference>
<evidence type="ECO:0000313" key="11">
    <source>
        <dbReference type="Proteomes" id="UP000253805"/>
    </source>
</evidence>
<evidence type="ECO:0000256" key="4">
    <source>
        <dbReference type="ARBA" id="ARBA00022741"/>
    </source>
</evidence>
<dbReference type="Pfam" id="PF00069">
    <property type="entry name" value="Pkinase"/>
    <property type="match status" value="1"/>
</dbReference>
<reference evidence="10 11" key="1">
    <citation type="journal article" date="2018" name="Elife">
        <title>Discovery and characterization of a prevalent human gut bacterial enzyme sufficient for the inactivation of a family of plant toxins.</title>
        <authorList>
            <person name="Koppel N."/>
            <person name="Bisanz J.E."/>
            <person name="Pandelia M.E."/>
            <person name="Turnbaugh P.J."/>
            <person name="Balskus E.P."/>
        </authorList>
    </citation>
    <scope>NUCLEOTIDE SEQUENCE [LARGE SCALE GENOMIC DNA]</scope>
    <source>
        <strain evidence="10 11">OB21 GAM 11</strain>
    </source>
</reference>
<evidence type="ECO:0000256" key="6">
    <source>
        <dbReference type="ARBA" id="ARBA00022840"/>
    </source>
</evidence>
<keyword evidence="6" id="KW-0067">ATP-binding</keyword>
<dbReference type="PROSITE" id="PS50011">
    <property type="entry name" value="PROTEIN_KINASE_DOM"/>
    <property type="match status" value="1"/>
</dbReference>
<name>A0A369P2E2_9ACTN</name>
<keyword evidence="5 10" id="KW-0418">Kinase</keyword>
<protein>
    <recommendedName>
        <fullName evidence="1">non-specific serine/threonine protein kinase</fullName>
        <ecNumber evidence="1">2.7.11.1</ecNumber>
    </recommendedName>
</protein>
<keyword evidence="8" id="KW-0472">Membrane</keyword>
<evidence type="ECO:0000256" key="5">
    <source>
        <dbReference type="ARBA" id="ARBA00022777"/>
    </source>
</evidence>
<dbReference type="AlphaFoldDB" id="A0A369P2E2"/>
<dbReference type="RefSeq" id="WP_114548816.1">
    <property type="nucleotide sequence ID" value="NZ_DBGDPA010000052.1"/>
</dbReference>
<dbReference type="GO" id="GO:0004674">
    <property type="term" value="F:protein serine/threonine kinase activity"/>
    <property type="evidence" value="ECO:0007669"/>
    <property type="project" value="UniProtKB-KW"/>
</dbReference>
<evidence type="ECO:0000313" key="10">
    <source>
        <dbReference type="EMBL" id="RDC45457.1"/>
    </source>
</evidence>